<dbReference type="GO" id="GO:0005886">
    <property type="term" value="C:plasma membrane"/>
    <property type="evidence" value="ECO:0007669"/>
    <property type="project" value="UniProtKB-SubCell"/>
</dbReference>
<evidence type="ECO:0000259" key="9">
    <source>
        <dbReference type="Pfam" id="PF13231"/>
    </source>
</evidence>
<feature type="transmembrane region" description="Helical" evidence="8">
    <location>
        <begin position="14"/>
        <end position="33"/>
    </location>
</feature>
<keyword evidence="2" id="KW-1003">Cell membrane</keyword>
<dbReference type="RefSeq" id="WP_146396881.1">
    <property type="nucleotide sequence ID" value="NZ_SJPQ01000001.1"/>
</dbReference>
<name>A0A5C5ZRU9_9BACT</name>
<feature type="transmembrane region" description="Helical" evidence="8">
    <location>
        <begin position="133"/>
        <end position="152"/>
    </location>
</feature>
<keyword evidence="11" id="KW-1185">Reference proteome</keyword>
<feature type="transmembrane region" description="Helical" evidence="8">
    <location>
        <begin position="298"/>
        <end position="321"/>
    </location>
</feature>
<evidence type="ECO:0000313" key="10">
    <source>
        <dbReference type="EMBL" id="TWT90234.1"/>
    </source>
</evidence>
<dbReference type="InterPro" id="IPR050297">
    <property type="entry name" value="LipidA_mod_glycosyltrf_83"/>
</dbReference>
<accession>A0A5C5ZRU9</accession>
<dbReference type="OrthoDB" id="269299at2"/>
<sequence>MPAAHSLTKRAERWWVFGILLVSLLFHALTIRGQGLFVDEMAELLHARAPAGELLWLADSSPPLYSLMLQGWVALFGKGEQARWLSVTFSLTTIVVVWRWGRMLGGPALGVAAAAAVALCPLQLFYAQFIRSYALLTLLAAGAACAATRAIDTDRPRDWALFAVIGALGVYAHYYFVVTLLVLGLALIVQRGWRMGRRPVAAALAIAVLAAPAAPMLLSDFSYQKELRASRPMSAAAVAFTGFSWFSGYSLGPSKNELQVISGGQAARQAAPWGLAILLCTAPLLWRGARRLRREKRLATIALLVVAPTLIVGLLGAASGITYNPRFVAWCVAPLSVWLAAGMVGGVSGETKWPARLATLGLAAIAFVAVSNRHSVDRYAFEDLRGVSAWLDENAEAGEPVFVVSDYLTYLVTFYDGSQSLDLHEFPTPGERDVAVRSEQEAGQALRVASRLSRGGALWLVYSRPFHGDPEGLLLAAMKRDAGAELAVRLPGVDIYRGAVRAE</sequence>
<keyword evidence="5 8" id="KW-0812">Transmembrane</keyword>
<comment type="subcellular location">
    <subcellularLocation>
        <location evidence="1">Cell membrane</location>
        <topology evidence="1">Multi-pass membrane protein</topology>
    </subcellularLocation>
</comment>
<keyword evidence="6 8" id="KW-1133">Transmembrane helix</keyword>
<feature type="transmembrane region" description="Helical" evidence="8">
    <location>
        <begin position="108"/>
        <end position="127"/>
    </location>
</feature>
<evidence type="ECO:0000256" key="7">
    <source>
        <dbReference type="ARBA" id="ARBA00023136"/>
    </source>
</evidence>
<feature type="transmembrane region" description="Helical" evidence="8">
    <location>
        <begin position="327"/>
        <end position="346"/>
    </location>
</feature>
<dbReference type="InterPro" id="IPR038731">
    <property type="entry name" value="RgtA/B/C-like"/>
</dbReference>
<comment type="caution">
    <text evidence="10">The sequence shown here is derived from an EMBL/GenBank/DDBJ whole genome shotgun (WGS) entry which is preliminary data.</text>
</comment>
<dbReference type="Proteomes" id="UP000315440">
    <property type="component" value="Unassembled WGS sequence"/>
</dbReference>
<proteinExistence type="predicted"/>
<evidence type="ECO:0000256" key="2">
    <source>
        <dbReference type="ARBA" id="ARBA00022475"/>
    </source>
</evidence>
<dbReference type="PANTHER" id="PTHR33908">
    <property type="entry name" value="MANNOSYLTRANSFERASE YKCB-RELATED"/>
    <property type="match status" value="1"/>
</dbReference>
<reference evidence="10 11" key="1">
    <citation type="submission" date="2019-02" db="EMBL/GenBank/DDBJ databases">
        <title>Deep-cultivation of Planctomycetes and their phenomic and genomic characterization uncovers novel biology.</title>
        <authorList>
            <person name="Wiegand S."/>
            <person name="Jogler M."/>
            <person name="Boedeker C."/>
            <person name="Pinto D."/>
            <person name="Vollmers J."/>
            <person name="Rivas-Marin E."/>
            <person name="Kohn T."/>
            <person name="Peeters S.H."/>
            <person name="Heuer A."/>
            <person name="Rast P."/>
            <person name="Oberbeckmann S."/>
            <person name="Bunk B."/>
            <person name="Jeske O."/>
            <person name="Meyerdierks A."/>
            <person name="Storesund J.E."/>
            <person name="Kallscheuer N."/>
            <person name="Luecker S."/>
            <person name="Lage O.M."/>
            <person name="Pohl T."/>
            <person name="Merkel B.J."/>
            <person name="Hornburger P."/>
            <person name="Mueller R.-W."/>
            <person name="Bruemmer F."/>
            <person name="Labrenz M."/>
            <person name="Spormann A.M."/>
            <person name="Op Den Camp H."/>
            <person name="Overmann J."/>
            <person name="Amann R."/>
            <person name="Jetten M.S.M."/>
            <person name="Mascher T."/>
            <person name="Medema M.H."/>
            <person name="Devos D.P."/>
            <person name="Kaster A.-K."/>
            <person name="Ovreas L."/>
            <person name="Rohde M."/>
            <person name="Galperin M.Y."/>
            <person name="Jogler C."/>
        </authorList>
    </citation>
    <scope>NUCLEOTIDE SEQUENCE [LARGE SCALE GENOMIC DNA]</scope>
    <source>
        <strain evidence="10 11">Mal64</strain>
    </source>
</reference>
<evidence type="ECO:0000256" key="4">
    <source>
        <dbReference type="ARBA" id="ARBA00022679"/>
    </source>
</evidence>
<feature type="domain" description="Glycosyltransferase RgtA/B/C/D-like" evidence="9">
    <location>
        <begin position="61"/>
        <end position="217"/>
    </location>
</feature>
<feature type="transmembrane region" description="Helical" evidence="8">
    <location>
        <begin position="270"/>
        <end position="286"/>
    </location>
</feature>
<evidence type="ECO:0000313" key="11">
    <source>
        <dbReference type="Proteomes" id="UP000315440"/>
    </source>
</evidence>
<evidence type="ECO:0000256" key="6">
    <source>
        <dbReference type="ARBA" id="ARBA00022989"/>
    </source>
</evidence>
<protein>
    <recommendedName>
        <fullName evidence="9">Glycosyltransferase RgtA/B/C/D-like domain-containing protein</fullName>
    </recommendedName>
</protein>
<evidence type="ECO:0000256" key="1">
    <source>
        <dbReference type="ARBA" id="ARBA00004651"/>
    </source>
</evidence>
<keyword evidence="3" id="KW-0328">Glycosyltransferase</keyword>
<evidence type="ECO:0000256" key="5">
    <source>
        <dbReference type="ARBA" id="ARBA00022692"/>
    </source>
</evidence>
<dbReference type="EMBL" id="SJPQ01000001">
    <property type="protein sequence ID" value="TWT90234.1"/>
    <property type="molecule type" value="Genomic_DNA"/>
</dbReference>
<dbReference type="GO" id="GO:0016763">
    <property type="term" value="F:pentosyltransferase activity"/>
    <property type="evidence" value="ECO:0007669"/>
    <property type="project" value="TreeGrafter"/>
</dbReference>
<evidence type="ECO:0000256" key="3">
    <source>
        <dbReference type="ARBA" id="ARBA00022676"/>
    </source>
</evidence>
<evidence type="ECO:0000256" key="8">
    <source>
        <dbReference type="SAM" id="Phobius"/>
    </source>
</evidence>
<keyword evidence="7 8" id="KW-0472">Membrane</keyword>
<dbReference type="GO" id="GO:0009103">
    <property type="term" value="P:lipopolysaccharide biosynthetic process"/>
    <property type="evidence" value="ECO:0007669"/>
    <property type="project" value="UniProtKB-ARBA"/>
</dbReference>
<feature type="transmembrane region" description="Helical" evidence="8">
    <location>
        <begin position="200"/>
        <end position="221"/>
    </location>
</feature>
<gene>
    <name evidence="10" type="ORF">Mal64_06180</name>
</gene>
<dbReference type="PANTHER" id="PTHR33908:SF11">
    <property type="entry name" value="MEMBRANE PROTEIN"/>
    <property type="match status" value="1"/>
</dbReference>
<feature type="transmembrane region" description="Helical" evidence="8">
    <location>
        <begin position="159"/>
        <end position="188"/>
    </location>
</feature>
<keyword evidence="4" id="KW-0808">Transferase</keyword>
<dbReference type="AlphaFoldDB" id="A0A5C5ZRU9"/>
<organism evidence="10 11">
    <name type="scientific">Pseudobythopirellula maris</name>
    <dbReference type="NCBI Taxonomy" id="2527991"/>
    <lineage>
        <taxon>Bacteria</taxon>
        <taxon>Pseudomonadati</taxon>
        <taxon>Planctomycetota</taxon>
        <taxon>Planctomycetia</taxon>
        <taxon>Pirellulales</taxon>
        <taxon>Lacipirellulaceae</taxon>
        <taxon>Pseudobythopirellula</taxon>
    </lineage>
</organism>
<dbReference type="Pfam" id="PF13231">
    <property type="entry name" value="PMT_2"/>
    <property type="match status" value="1"/>
</dbReference>